<keyword evidence="1" id="KW-0285">Flavoprotein</keyword>
<organism evidence="6 7">
    <name type="scientific">Byssochlamys spectabilis</name>
    <name type="common">Paecilomyces variotii</name>
    <dbReference type="NCBI Taxonomy" id="264951"/>
    <lineage>
        <taxon>Eukaryota</taxon>
        <taxon>Fungi</taxon>
        <taxon>Dikarya</taxon>
        <taxon>Ascomycota</taxon>
        <taxon>Pezizomycotina</taxon>
        <taxon>Eurotiomycetes</taxon>
        <taxon>Eurotiomycetidae</taxon>
        <taxon>Eurotiales</taxon>
        <taxon>Thermoascaceae</taxon>
        <taxon>Paecilomyces</taxon>
    </lineage>
</organism>
<dbReference type="RefSeq" id="XP_028483299.1">
    <property type="nucleotide sequence ID" value="XM_028631121.1"/>
</dbReference>
<reference evidence="6 7" key="1">
    <citation type="journal article" date="2018" name="Front. Microbiol.">
        <title>Genomic and genetic insights into a cosmopolitan fungus, Paecilomyces variotii (Eurotiales).</title>
        <authorList>
            <person name="Urquhart A.S."/>
            <person name="Mondo S.J."/>
            <person name="Makela M.R."/>
            <person name="Hane J.K."/>
            <person name="Wiebenga A."/>
            <person name="He G."/>
            <person name="Mihaltcheva S."/>
            <person name="Pangilinan J."/>
            <person name="Lipzen A."/>
            <person name="Barry K."/>
            <person name="de Vries R.P."/>
            <person name="Grigoriev I.V."/>
            <person name="Idnurm A."/>
        </authorList>
    </citation>
    <scope>NUCLEOTIDE SEQUENCE [LARGE SCALE GENOMIC DNA]</scope>
    <source>
        <strain evidence="6 7">CBS 101075</strain>
    </source>
</reference>
<dbReference type="Proteomes" id="UP000283841">
    <property type="component" value="Unassembled WGS sequence"/>
</dbReference>
<gene>
    <name evidence="6" type="ORF">C8Q69DRAFT_474362</name>
</gene>
<dbReference type="GeneID" id="39600398"/>
<dbReference type="InterPro" id="IPR036188">
    <property type="entry name" value="FAD/NAD-bd_sf"/>
</dbReference>
<keyword evidence="2" id="KW-0274">FAD</keyword>
<evidence type="ECO:0000256" key="2">
    <source>
        <dbReference type="ARBA" id="ARBA00022827"/>
    </source>
</evidence>
<evidence type="ECO:0000256" key="1">
    <source>
        <dbReference type="ARBA" id="ARBA00022630"/>
    </source>
</evidence>
<name>A0A443HPF3_BYSSP</name>
<dbReference type="GO" id="GO:0071949">
    <property type="term" value="F:FAD binding"/>
    <property type="evidence" value="ECO:0007669"/>
    <property type="project" value="InterPro"/>
</dbReference>
<dbReference type="PRINTS" id="PR00420">
    <property type="entry name" value="RNGMNOXGNASE"/>
</dbReference>
<evidence type="ECO:0000313" key="7">
    <source>
        <dbReference type="Proteomes" id="UP000283841"/>
    </source>
</evidence>
<dbReference type="Pfam" id="PF01494">
    <property type="entry name" value="FAD_binding_3"/>
    <property type="match status" value="2"/>
</dbReference>
<keyword evidence="3" id="KW-0560">Oxidoreductase</keyword>
<evidence type="ECO:0000313" key="6">
    <source>
        <dbReference type="EMBL" id="RWQ93654.1"/>
    </source>
</evidence>
<protein>
    <recommendedName>
        <fullName evidence="5">FAD-binding domain-containing protein</fullName>
    </recommendedName>
</protein>
<evidence type="ECO:0000259" key="5">
    <source>
        <dbReference type="Pfam" id="PF01494"/>
    </source>
</evidence>
<keyword evidence="4" id="KW-0503">Monooxygenase</keyword>
<dbReference type="SUPFAM" id="SSF51905">
    <property type="entry name" value="FAD/NAD(P)-binding domain"/>
    <property type="match status" value="1"/>
</dbReference>
<dbReference type="STRING" id="264951.A0A443HPF3"/>
<evidence type="ECO:0000256" key="4">
    <source>
        <dbReference type="ARBA" id="ARBA00023033"/>
    </source>
</evidence>
<dbReference type="VEuPathDB" id="FungiDB:C8Q69DRAFT_474362"/>
<accession>A0A443HPF3</accession>
<sequence length="400" mass="43852">MAPDIAIIGAGPCGLTFARLLELNNINYIIFERDASSTPTPQHQGGTLDLHPKTGQLALKRAGLFEEYSKIARWNAGTGVVMDPAGKTYVNFDKGAEGPEIDRVQLRRLLLDSVPEEKIRWDHAVKAVEKVESGAGWVIRFADGSTAAGFKLIVGADGAWSKIRPLITPAKPVYSRKMYIEGRIPQGNPRYAAVNAVTGAGTMMAMGAGKQLAVQQVADGSYRVYLGLQVPEDFPRNIIDISSTESAKNTFLSSSEFFADWAPDLKEIIANTEGPLRSWAMHRMLVESMGWTRVRGLALIGDAAHVSTPFVGEGVNWAMYDALVLADRIVEQYKRTGDGVADEDDQLERAVAQYEEEMFPRAKDFIERCMASEELCFSEDAAQRLADILHDPSQTILGKA</sequence>
<feature type="domain" description="FAD-binding" evidence="5">
    <location>
        <begin position="4"/>
        <end position="166"/>
    </location>
</feature>
<proteinExistence type="predicted"/>
<dbReference type="PANTHER" id="PTHR46972">
    <property type="entry name" value="MONOOXYGENASE ASQM-RELATED"/>
    <property type="match status" value="1"/>
</dbReference>
<comment type="caution">
    <text evidence="6">The sequence shown here is derived from an EMBL/GenBank/DDBJ whole genome shotgun (WGS) entry which is preliminary data.</text>
</comment>
<dbReference type="GO" id="GO:0004497">
    <property type="term" value="F:monooxygenase activity"/>
    <property type="evidence" value="ECO:0007669"/>
    <property type="project" value="UniProtKB-KW"/>
</dbReference>
<dbReference type="PANTHER" id="PTHR46972:SF1">
    <property type="entry name" value="FAD DEPENDENT OXIDOREDUCTASE DOMAIN-CONTAINING PROTEIN"/>
    <property type="match status" value="1"/>
</dbReference>
<keyword evidence="7" id="KW-1185">Reference proteome</keyword>
<feature type="domain" description="FAD-binding" evidence="5">
    <location>
        <begin position="276"/>
        <end position="340"/>
    </location>
</feature>
<evidence type="ECO:0000256" key="3">
    <source>
        <dbReference type="ARBA" id="ARBA00023002"/>
    </source>
</evidence>
<dbReference type="InterPro" id="IPR002938">
    <property type="entry name" value="FAD-bd"/>
</dbReference>
<dbReference type="Gene3D" id="3.50.50.60">
    <property type="entry name" value="FAD/NAD(P)-binding domain"/>
    <property type="match status" value="1"/>
</dbReference>
<dbReference type="AlphaFoldDB" id="A0A443HPF3"/>
<dbReference type="EMBL" id="RCNU01000009">
    <property type="protein sequence ID" value="RWQ93654.1"/>
    <property type="molecule type" value="Genomic_DNA"/>
</dbReference>